<dbReference type="AlphaFoldDB" id="D7FTK3"/>
<dbReference type="GO" id="GO:0000978">
    <property type="term" value="F:RNA polymerase II cis-regulatory region sequence-specific DNA binding"/>
    <property type="evidence" value="ECO:0007669"/>
    <property type="project" value="TreeGrafter"/>
</dbReference>
<feature type="domain" description="HTH myb-type" evidence="3">
    <location>
        <begin position="173"/>
        <end position="211"/>
    </location>
</feature>
<dbReference type="InterPro" id="IPR050560">
    <property type="entry name" value="MYB_TF"/>
</dbReference>
<feature type="compositionally biased region" description="Polar residues" evidence="1">
    <location>
        <begin position="1"/>
        <end position="11"/>
    </location>
</feature>
<dbReference type="GO" id="GO:0005634">
    <property type="term" value="C:nucleus"/>
    <property type="evidence" value="ECO:0007669"/>
    <property type="project" value="TreeGrafter"/>
</dbReference>
<dbReference type="Proteomes" id="UP000002630">
    <property type="component" value="Linkage Group LG30"/>
</dbReference>
<keyword evidence="5" id="KW-1185">Reference proteome</keyword>
<dbReference type="PANTHER" id="PTHR45614:SF253">
    <property type="entry name" value="CHROMOSOME UNDETERMINED SCAFFOLD_38, WHOLE GENOME SHOTGUN SEQUENCE"/>
    <property type="match status" value="1"/>
</dbReference>
<accession>D7FTK3</accession>
<dbReference type="STRING" id="2880.D7FTK3"/>
<proteinExistence type="predicted"/>
<dbReference type="InterPro" id="IPR001005">
    <property type="entry name" value="SANT/Myb"/>
</dbReference>
<evidence type="ECO:0000313" key="4">
    <source>
        <dbReference type="EMBL" id="CBJ31394.1"/>
    </source>
</evidence>
<feature type="region of interest" description="Disordered" evidence="1">
    <location>
        <begin position="1"/>
        <end position="77"/>
    </location>
</feature>
<dbReference type="CDD" id="cd00167">
    <property type="entry name" value="SANT"/>
    <property type="match status" value="1"/>
</dbReference>
<evidence type="ECO:0000256" key="1">
    <source>
        <dbReference type="SAM" id="MobiDB-lite"/>
    </source>
</evidence>
<dbReference type="PROSITE" id="PS51294">
    <property type="entry name" value="HTH_MYB"/>
    <property type="match status" value="2"/>
</dbReference>
<dbReference type="PROSITE" id="PS50090">
    <property type="entry name" value="MYB_LIKE"/>
    <property type="match status" value="2"/>
</dbReference>
<dbReference type="InterPro" id="IPR017930">
    <property type="entry name" value="Myb_dom"/>
</dbReference>
<dbReference type="SUPFAM" id="SSF46689">
    <property type="entry name" value="Homeodomain-like"/>
    <property type="match status" value="2"/>
</dbReference>
<dbReference type="GO" id="GO:0000981">
    <property type="term" value="F:DNA-binding transcription factor activity, RNA polymerase II-specific"/>
    <property type="evidence" value="ECO:0007669"/>
    <property type="project" value="TreeGrafter"/>
</dbReference>
<dbReference type="PANTHER" id="PTHR45614">
    <property type="entry name" value="MYB PROTEIN-RELATED"/>
    <property type="match status" value="1"/>
</dbReference>
<feature type="compositionally biased region" description="Polar residues" evidence="1">
    <location>
        <begin position="234"/>
        <end position="247"/>
    </location>
</feature>
<feature type="domain" description="Myb-like" evidence="2">
    <location>
        <begin position="167"/>
        <end position="217"/>
    </location>
</feature>
<dbReference type="OrthoDB" id="2143914at2759"/>
<dbReference type="InterPro" id="IPR009057">
    <property type="entry name" value="Homeodomain-like_sf"/>
</dbReference>
<dbReference type="InParanoid" id="D7FTK3"/>
<evidence type="ECO:0000313" key="5">
    <source>
        <dbReference type="Proteomes" id="UP000002630"/>
    </source>
</evidence>
<dbReference type="EMBL" id="FN649755">
    <property type="protein sequence ID" value="CBJ31394.1"/>
    <property type="molecule type" value="Genomic_DNA"/>
</dbReference>
<dbReference type="Gene3D" id="1.10.10.60">
    <property type="entry name" value="Homeodomain-like"/>
    <property type="match status" value="2"/>
</dbReference>
<organism evidence="4 5">
    <name type="scientific">Ectocarpus siliculosus</name>
    <name type="common">Brown alga</name>
    <name type="synonym">Conferva siliculosa</name>
    <dbReference type="NCBI Taxonomy" id="2880"/>
    <lineage>
        <taxon>Eukaryota</taxon>
        <taxon>Sar</taxon>
        <taxon>Stramenopiles</taxon>
        <taxon>Ochrophyta</taxon>
        <taxon>PX clade</taxon>
        <taxon>Phaeophyceae</taxon>
        <taxon>Ectocarpales</taxon>
        <taxon>Ectocarpaceae</taxon>
        <taxon>Ectocarpus</taxon>
    </lineage>
</organism>
<dbReference type="SMART" id="SM00717">
    <property type="entry name" value="SANT"/>
    <property type="match status" value="2"/>
</dbReference>
<feature type="compositionally biased region" description="Basic and acidic residues" evidence="1">
    <location>
        <begin position="62"/>
        <end position="77"/>
    </location>
</feature>
<dbReference type="OMA" id="DPEINHC"/>
<protein>
    <submittedName>
        <fullName evidence="4">Myb-like DNA-binding domain</fullName>
    </submittedName>
</protein>
<dbReference type="eggNOG" id="KOG0048">
    <property type="taxonomic scope" value="Eukaryota"/>
</dbReference>
<feature type="region of interest" description="Disordered" evidence="1">
    <location>
        <begin position="219"/>
        <end position="274"/>
    </location>
</feature>
<reference evidence="4 5" key="1">
    <citation type="journal article" date="2010" name="Nature">
        <title>The Ectocarpus genome and the independent evolution of multicellularity in brown algae.</title>
        <authorList>
            <person name="Cock J.M."/>
            <person name="Sterck L."/>
            <person name="Rouze P."/>
            <person name="Scornet D."/>
            <person name="Allen A.E."/>
            <person name="Amoutzias G."/>
            <person name="Anthouard V."/>
            <person name="Artiguenave F."/>
            <person name="Aury J.M."/>
            <person name="Badger J.H."/>
            <person name="Beszteri B."/>
            <person name="Billiau K."/>
            <person name="Bonnet E."/>
            <person name="Bothwell J.H."/>
            <person name="Bowler C."/>
            <person name="Boyen C."/>
            <person name="Brownlee C."/>
            <person name="Carrano C.J."/>
            <person name="Charrier B."/>
            <person name="Cho G.Y."/>
            <person name="Coelho S.M."/>
            <person name="Collen J."/>
            <person name="Corre E."/>
            <person name="Da Silva C."/>
            <person name="Delage L."/>
            <person name="Delaroque N."/>
            <person name="Dittami S.M."/>
            <person name="Doulbeau S."/>
            <person name="Elias M."/>
            <person name="Farnham G."/>
            <person name="Gachon C.M."/>
            <person name="Gschloessl B."/>
            <person name="Heesch S."/>
            <person name="Jabbari K."/>
            <person name="Jubin C."/>
            <person name="Kawai H."/>
            <person name="Kimura K."/>
            <person name="Kloareg B."/>
            <person name="Kupper F.C."/>
            <person name="Lang D."/>
            <person name="Le Bail A."/>
            <person name="Leblanc C."/>
            <person name="Lerouge P."/>
            <person name="Lohr M."/>
            <person name="Lopez P.J."/>
            <person name="Martens C."/>
            <person name="Maumus F."/>
            <person name="Michel G."/>
            <person name="Miranda-Saavedra D."/>
            <person name="Morales J."/>
            <person name="Moreau H."/>
            <person name="Motomura T."/>
            <person name="Nagasato C."/>
            <person name="Napoli C.A."/>
            <person name="Nelson D.R."/>
            <person name="Nyvall-Collen P."/>
            <person name="Peters A.F."/>
            <person name="Pommier C."/>
            <person name="Potin P."/>
            <person name="Poulain J."/>
            <person name="Quesneville H."/>
            <person name="Read B."/>
            <person name="Rensing S.A."/>
            <person name="Ritter A."/>
            <person name="Rousvoal S."/>
            <person name="Samanta M."/>
            <person name="Samson G."/>
            <person name="Schroeder D.C."/>
            <person name="Segurens B."/>
            <person name="Strittmatter M."/>
            <person name="Tonon T."/>
            <person name="Tregear J.W."/>
            <person name="Valentin K."/>
            <person name="von Dassow P."/>
            <person name="Yamagishi T."/>
            <person name="Van de Peer Y."/>
            <person name="Wincker P."/>
        </authorList>
    </citation>
    <scope>NUCLEOTIDE SEQUENCE [LARGE SCALE GENOMIC DNA]</scope>
    <source>
        <strain evidence="5">Ec32 / CCAP1310/4</strain>
    </source>
</reference>
<name>D7FTK3_ECTSI</name>
<gene>
    <name evidence="4" type="ORF">Esi_0251_0014</name>
</gene>
<evidence type="ECO:0000259" key="3">
    <source>
        <dbReference type="PROSITE" id="PS51294"/>
    </source>
</evidence>
<dbReference type="EMBL" id="FN648433">
    <property type="protein sequence ID" value="CBJ31394.1"/>
    <property type="molecule type" value="Genomic_DNA"/>
</dbReference>
<feature type="domain" description="HTH myb-type" evidence="3">
    <location>
        <begin position="116"/>
        <end position="170"/>
    </location>
</feature>
<evidence type="ECO:0000259" key="2">
    <source>
        <dbReference type="PROSITE" id="PS50090"/>
    </source>
</evidence>
<sequence length="274" mass="30700">MQDAGPSSTLPTDDREDESGVDSTAGGKSHHPKKAAKARGRGRGAVKSRRGGGDGGGSDTSCSKEKDTSRDGRRTWTDAESDRLREVVEHRSAGDSRKNWQWVAAKCKMRWERILNPGVKRGLWTKEEDQKLKEVAAAMEYKWSHVAKLMGGRTYKQCRERYTNYLKEGLNVGPWTKEEDQLLLSMHAKVGNKWAEIARYLKDRSENMIKNEYMKLSRDANASQRRRQAHIDNHTQNSLDSSTNPNSLEVVVSGSPTAGEGGDGEAAKVWQKWP</sequence>
<dbReference type="Pfam" id="PF00249">
    <property type="entry name" value="Myb_DNA-binding"/>
    <property type="match status" value="2"/>
</dbReference>
<feature type="domain" description="Myb-like" evidence="2">
    <location>
        <begin position="116"/>
        <end position="166"/>
    </location>
</feature>
<feature type="compositionally biased region" description="Basic residues" evidence="1">
    <location>
        <begin position="28"/>
        <end position="50"/>
    </location>
</feature>